<dbReference type="GO" id="GO:0006203">
    <property type="term" value="P:dGTP catabolic process"/>
    <property type="evidence" value="ECO:0007669"/>
    <property type="project" value="TreeGrafter"/>
</dbReference>
<dbReference type="NCBIfam" id="TIGR00444">
    <property type="entry name" value="mazG"/>
    <property type="match status" value="1"/>
</dbReference>
<proteinExistence type="predicted"/>
<dbReference type="EMBL" id="JAACAK010000046">
    <property type="protein sequence ID" value="NIR74562.1"/>
    <property type="molecule type" value="Genomic_DNA"/>
</dbReference>
<dbReference type="GO" id="GO:0046052">
    <property type="term" value="P:UTP catabolic process"/>
    <property type="evidence" value="ECO:0007669"/>
    <property type="project" value="TreeGrafter"/>
</dbReference>
<dbReference type="CDD" id="cd11529">
    <property type="entry name" value="NTP-PPase_MazG_Cterm"/>
    <property type="match status" value="1"/>
</dbReference>
<organism evidence="2 3">
    <name type="scientific">Candidatus Kutchimonas denitrificans</name>
    <dbReference type="NCBI Taxonomy" id="3056748"/>
    <lineage>
        <taxon>Bacteria</taxon>
        <taxon>Pseudomonadati</taxon>
        <taxon>Gemmatimonadota</taxon>
        <taxon>Gemmatimonadia</taxon>
        <taxon>Candidatus Palauibacterales</taxon>
        <taxon>Candidatus Palauibacteraceae</taxon>
        <taxon>Candidatus Kutchimonas</taxon>
    </lineage>
</organism>
<keyword evidence="2" id="KW-0378">Hydrolase</keyword>
<dbReference type="GO" id="GO:0046047">
    <property type="term" value="P:TTP catabolic process"/>
    <property type="evidence" value="ECO:0007669"/>
    <property type="project" value="TreeGrafter"/>
</dbReference>
<dbReference type="InterPro" id="IPR004518">
    <property type="entry name" value="MazG-like_dom"/>
</dbReference>
<dbReference type="InterPro" id="IPR011551">
    <property type="entry name" value="NTP_PyrPHydrolase_MazG"/>
</dbReference>
<dbReference type="EC" id="3.6.1.9" evidence="2"/>
<dbReference type="SUPFAM" id="SSF101386">
    <property type="entry name" value="all-alpha NTP pyrophosphatases"/>
    <property type="match status" value="2"/>
</dbReference>
<dbReference type="Pfam" id="PF03819">
    <property type="entry name" value="MazG"/>
    <property type="match status" value="2"/>
</dbReference>
<feature type="domain" description="NTP pyrophosphohydrolase MazG-like" evidence="1">
    <location>
        <begin position="36"/>
        <end position="109"/>
    </location>
</feature>
<dbReference type="PANTHER" id="PTHR30522">
    <property type="entry name" value="NUCLEOSIDE TRIPHOSPHATE PYROPHOSPHOHYDROLASE"/>
    <property type="match status" value="1"/>
</dbReference>
<reference evidence="2 3" key="1">
    <citation type="submission" date="2020-01" db="EMBL/GenBank/DDBJ databases">
        <title>Genomes assembled from Gulf of Kutch pelagic sediment metagenomes.</title>
        <authorList>
            <person name="Chandrashekar M."/>
            <person name="Mahajan M.S."/>
            <person name="Dave K.J."/>
            <person name="Vatsa P."/>
            <person name="Nathani N.M."/>
        </authorList>
    </citation>
    <scope>NUCLEOTIDE SEQUENCE [LARGE SCALE GENOMIC DNA]</scope>
    <source>
        <strain evidence="2">KS3-K002</strain>
    </source>
</reference>
<dbReference type="PANTHER" id="PTHR30522:SF0">
    <property type="entry name" value="NUCLEOSIDE TRIPHOSPHATE PYROPHOSPHOHYDROLASE"/>
    <property type="match status" value="1"/>
</dbReference>
<dbReference type="InterPro" id="IPR048015">
    <property type="entry name" value="NTP-PPase_MazG-like_N"/>
</dbReference>
<dbReference type="Proteomes" id="UP000702544">
    <property type="component" value="Unassembled WGS sequence"/>
</dbReference>
<evidence type="ECO:0000313" key="2">
    <source>
        <dbReference type="EMBL" id="NIR74562.1"/>
    </source>
</evidence>
<dbReference type="GO" id="GO:0046076">
    <property type="term" value="P:dTTP catabolic process"/>
    <property type="evidence" value="ECO:0007669"/>
    <property type="project" value="TreeGrafter"/>
</dbReference>
<sequence length="260" mass="28697">MNPQPVPNPGSETGVLDRALALVRFLRAGCPWDAAQTPRSLTPYLLEESLELADSILEGADAETLRSELGDLLLNVAFQIVLAEEREAFDAADVVAALEAKMRHRHPHLYGDADERPDWEAHKAAEREEADVFEGLATRLDPLARAQRVQDRAAGVGFDWEHARDALEKVREELDEVAAGLESGDRAALEAELGDLLFAAVNVARLSGLHAATALRLANIKFERRFTAMLEMAEERELDVEKASLAELDELWDEVKGGER</sequence>
<dbReference type="GO" id="GO:0046061">
    <property type="term" value="P:dATP catabolic process"/>
    <property type="evidence" value="ECO:0007669"/>
    <property type="project" value="TreeGrafter"/>
</dbReference>
<dbReference type="NCBIfam" id="NF007113">
    <property type="entry name" value="PRK09562.1"/>
    <property type="match status" value="1"/>
</dbReference>
<dbReference type="AlphaFoldDB" id="A0AAE4Z8D9"/>
<feature type="domain" description="NTP pyrophosphohydrolase MazG-like" evidence="1">
    <location>
        <begin position="167"/>
        <end position="225"/>
    </location>
</feature>
<name>A0AAE4Z8D9_9BACT</name>
<gene>
    <name evidence="2" type="primary">mazG</name>
    <name evidence="2" type="ORF">GWO12_05555</name>
</gene>
<dbReference type="InterPro" id="IPR048011">
    <property type="entry name" value="NTP-PPase_MazG-like_C"/>
</dbReference>
<dbReference type="GO" id="GO:0046081">
    <property type="term" value="P:dUTP catabolic process"/>
    <property type="evidence" value="ECO:0007669"/>
    <property type="project" value="TreeGrafter"/>
</dbReference>
<dbReference type="Gene3D" id="1.10.287.1080">
    <property type="entry name" value="MazG-like"/>
    <property type="match status" value="2"/>
</dbReference>
<protein>
    <submittedName>
        <fullName evidence="2">Nucleoside triphosphate pyrophosphohydrolase</fullName>
        <ecNumber evidence="2">3.6.1.9</ecNumber>
    </submittedName>
</protein>
<accession>A0AAE4Z8D9</accession>
<evidence type="ECO:0000259" key="1">
    <source>
        <dbReference type="Pfam" id="PF03819"/>
    </source>
</evidence>
<evidence type="ECO:0000313" key="3">
    <source>
        <dbReference type="Proteomes" id="UP000702544"/>
    </source>
</evidence>
<comment type="caution">
    <text evidence="2">The sequence shown here is derived from an EMBL/GenBank/DDBJ whole genome shotgun (WGS) entry which is preliminary data.</text>
</comment>
<dbReference type="GO" id="GO:0047429">
    <property type="term" value="F:nucleoside triphosphate diphosphatase activity"/>
    <property type="evidence" value="ECO:0007669"/>
    <property type="project" value="UniProtKB-EC"/>
</dbReference>
<dbReference type="CDD" id="cd11528">
    <property type="entry name" value="NTP-PPase_MazG_Nterm"/>
    <property type="match status" value="1"/>
</dbReference>